<feature type="modified residue" description="N6-(pyridoxal phosphate)lysine" evidence="10">
    <location>
        <position position="311"/>
    </location>
</feature>
<feature type="non-terminal residue" evidence="12">
    <location>
        <position position="331"/>
    </location>
</feature>
<evidence type="ECO:0000259" key="11">
    <source>
        <dbReference type="PROSITE" id="PS51918"/>
    </source>
</evidence>
<evidence type="ECO:0000256" key="1">
    <source>
        <dbReference type="ARBA" id="ARBA00001933"/>
    </source>
</evidence>
<keyword evidence="2 9" id="KW-0004">4Fe-4S</keyword>
<keyword evidence="8" id="KW-0413">Isomerase</keyword>
<gene>
    <name evidence="12" type="ORF">G3N55_00665</name>
</gene>
<evidence type="ECO:0000256" key="7">
    <source>
        <dbReference type="ARBA" id="ARBA00023014"/>
    </source>
</evidence>
<feature type="binding site" evidence="9">
    <location>
        <position position="106"/>
    </location>
    <ligand>
        <name>[4Fe-4S] cluster</name>
        <dbReference type="ChEBI" id="CHEBI:49883"/>
        <note>4Fe-4S-S-AdoMet</note>
    </ligand>
</feature>
<dbReference type="InterPro" id="IPR007197">
    <property type="entry name" value="rSAM"/>
</dbReference>
<dbReference type="InterPro" id="IPR013785">
    <property type="entry name" value="Aldolase_TIM"/>
</dbReference>
<keyword evidence="4 9" id="KW-0479">Metal-binding</keyword>
<accession>A0A6N9TMR5</accession>
<evidence type="ECO:0000313" key="12">
    <source>
        <dbReference type="EMBL" id="NDY41363.1"/>
    </source>
</evidence>
<keyword evidence="13" id="KW-1185">Reference proteome</keyword>
<keyword evidence="6" id="KW-0408">Iron</keyword>
<reference evidence="12 13" key="1">
    <citation type="submission" date="2020-02" db="EMBL/GenBank/DDBJ databases">
        <title>Comparative genomics of sulfur disproportionating microorganisms.</title>
        <authorList>
            <person name="Ward L.M."/>
            <person name="Bertran E."/>
            <person name="Johnston D.T."/>
        </authorList>
    </citation>
    <scope>NUCLEOTIDE SEQUENCE [LARGE SCALE GENOMIC DNA]</scope>
    <source>
        <strain evidence="12 13">DSM 100025</strain>
    </source>
</reference>
<dbReference type="PIRSF" id="PIRSF004911">
    <property type="entry name" value="DUF160"/>
    <property type="match status" value="1"/>
</dbReference>
<dbReference type="EMBL" id="JAAGRR010000002">
    <property type="protein sequence ID" value="NDY41363.1"/>
    <property type="molecule type" value="Genomic_DNA"/>
</dbReference>
<keyword evidence="3" id="KW-0949">S-adenosyl-L-methionine</keyword>
<dbReference type="Pfam" id="PF12544">
    <property type="entry name" value="LAM_C"/>
    <property type="match status" value="1"/>
</dbReference>
<dbReference type="NCBIfam" id="TIGR00238">
    <property type="entry name" value="KamA family radical SAM protein"/>
    <property type="match status" value="1"/>
</dbReference>
<sequence length="331" mass="36412">MAHRLRRPGDLGRLPGVSPAAAAVLRVYPFAVTPYYLSLADWSDPADPIRRQALPDPREIAVRHPGSNPDPLAEAEHMPVPGLIHRYPDRVLVLAAATCGVLCRHCNRKRFWRGGGRHLRGARLERMAAYVAAHPEVREVILSGGDPLTLSDARLEAYLSRFRAIRHVEVLRVGTRAPVVLPMRITGALCRLLARHRPLWLNTHFNHPRELTAEAARACDRLSRAGIAVSNQTVLLRGVNDRLEVLRALFHGLQRMMVRPYYLFHCDAAAGTDHFRTSVRQGLAIMEGLWGRSGGLTLPAYVVDLPGGGGKAAAGPVHLVGFEGGEAVFRT</sequence>
<evidence type="ECO:0000256" key="8">
    <source>
        <dbReference type="ARBA" id="ARBA00023235"/>
    </source>
</evidence>
<dbReference type="SUPFAM" id="SSF102114">
    <property type="entry name" value="Radical SAM enzymes"/>
    <property type="match status" value="1"/>
</dbReference>
<dbReference type="InterPro" id="IPR025895">
    <property type="entry name" value="LAM_C_dom"/>
</dbReference>
<evidence type="ECO:0000256" key="3">
    <source>
        <dbReference type="ARBA" id="ARBA00022691"/>
    </source>
</evidence>
<dbReference type="SFLD" id="SFLDS00029">
    <property type="entry name" value="Radical_SAM"/>
    <property type="match status" value="1"/>
</dbReference>
<evidence type="ECO:0000256" key="9">
    <source>
        <dbReference type="PIRSR" id="PIRSR004911-1"/>
    </source>
</evidence>
<evidence type="ECO:0000256" key="4">
    <source>
        <dbReference type="ARBA" id="ARBA00022723"/>
    </source>
</evidence>
<feature type="binding site" evidence="9">
    <location>
        <position position="99"/>
    </location>
    <ligand>
        <name>[4Fe-4S] cluster</name>
        <dbReference type="ChEBI" id="CHEBI:49883"/>
        <note>4Fe-4S-S-AdoMet</note>
    </ligand>
</feature>
<comment type="cofactor">
    <cofactor evidence="1 10">
        <name>pyridoxal 5'-phosphate</name>
        <dbReference type="ChEBI" id="CHEBI:597326"/>
    </cofactor>
</comment>
<evidence type="ECO:0000256" key="10">
    <source>
        <dbReference type="PIRSR" id="PIRSR603739-50"/>
    </source>
</evidence>
<dbReference type="GO" id="GO:0051539">
    <property type="term" value="F:4 iron, 4 sulfur cluster binding"/>
    <property type="evidence" value="ECO:0007669"/>
    <property type="project" value="UniProtKB-KW"/>
</dbReference>
<name>A0A6N9TMR5_DISTH</name>
<dbReference type="Pfam" id="PF04055">
    <property type="entry name" value="Radical_SAM"/>
    <property type="match status" value="1"/>
</dbReference>
<dbReference type="Gene3D" id="3.20.20.70">
    <property type="entry name" value="Aldolase class I"/>
    <property type="match status" value="1"/>
</dbReference>
<dbReference type="AlphaFoldDB" id="A0A6N9TMR5"/>
<comment type="caution">
    <text evidence="12">The sequence shown here is derived from an EMBL/GenBank/DDBJ whole genome shotgun (WGS) entry which is preliminary data.</text>
</comment>
<dbReference type="GO" id="GO:0016853">
    <property type="term" value="F:isomerase activity"/>
    <property type="evidence" value="ECO:0007669"/>
    <property type="project" value="UniProtKB-KW"/>
</dbReference>
<evidence type="ECO:0000313" key="13">
    <source>
        <dbReference type="Proteomes" id="UP000469346"/>
    </source>
</evidence>
<dbReference type="PANTHER" id="PTHR30538:SF1">
    <property type="entry name" value="L-LYSINE 2,3-AMINOMUTASE"/>
    <property type="match status" value="1"/>
</dbReference>
<dbReference type="Proteomes" id="UP000469346">
    <property type="component" value="Unassembled WGS sequence"/>
</dbReference>
<dbReference type="InterPro" id="IPR058240">
    <property type="entry name" value="rSAM_sf"/>
</dbReference>
<dbReference type="CDD" id="cd01335">
    <property type="entry name" value="Radical_SAM"/>
    <property type="match status" value="1"/>
</dbReference>
<evidence type="ECO:0000256" key="5">
    <source>
        <dbReference type="ARBA" id="ARBA00022898"/>
    </source>
</evidence>
<feature type="binding site" evidence="9">
    <location>
        <position position="103"/>
    </location>
    <ligand>
        <name>[4Fe-4S] cluster</name>
        <dbReference type="ChEBI" id="CHEBI:49883"/>
        <note>4Fe-4S-S-AdoMet</note>
    </ligand>
</feature>
<dbReference type="PANTHER" id="PTHR30538">
    <property type="entry name" value="LYSINE 2,3-AMINOMUTASE-RELATED"/>
    <property type="match status" value="1"/>
</dbReference>
<evidence type="ECO:0000256" key="2">
    <source>
        <dbReference type="ARBA" id="ARBA00022485"/>
    </source>
</evidence>
<keyword evidence="5 10" id="KW-0663">Pyridoxal phosphate</keyword>
<dbReference type="SFLD" id="SFLDG01070">
    <property type="entry name" value="PLP-dependent"/>
    <property type="match status" value="1"/>
</dbReference>
<feature type="domain" description="Radical SAM core" evidence="11">
    <location>
        <begin position="85"/>
        <end position="299"/>
    </location>
</feature>
<organism evidence="12 13">
    <name type="scientific">Dissulfurirhabdus thermomarina</name>
    <dbReference type="NCBI Taxonomy" id="1765737"/>
    <lineage>
        <taxon>Bacteria</taxon>
        <taxon>Deltaproteobacteria</taxon>
        <taxon>Dissulfurirhabdaceae</taxon>
        <taxon>Dissulfurirhabdus</taxon>
    </lineage>
</organism>
<dbReference type="PROSITE" id="PS51918">
    <property type="entry name" value="RADICAL_SAM"/>
    <property type="match status" value="1"/>
</dbReference>
<dbReference type="InterPro" id="IPR003739">
    <property type="entry name" value="Lys_aminomutase/Glu_NH3_mut"/>
</dbReference>
<keyword evidence="7 9" id="KW-0411">Iron-sulfur</keyword>
<evidence type="ECO:0000256" key="6">
    <source>
        <dbReference type="ARBA" id="ARBA00023004"/>
    </source>
</evidence>
<proteinExistence type="predicted"/>
<dbReference type="GO" id="GO:0046872">
    <property type="term" value="F:metal ion binding"/>
    <property type="evidence" value="ECO:0007669"/>
    <property type="project" value="UniProtKB-KW"/>
</dbReference>
<protein>
    <submittedName>
        <fullName evidence="12">KamA family radical SAM protein</fullName>
    </submittedName>
</protein>